<dbReference type="OrthoDB" id="668492at2"/>
<name>A0A1K1S169_9BACT</name>
<evidence type="ECO:0000313" key="4">
    <source>
        <dbReference type="Proteomes" id="UP001326715"/>
    </source>
</evidence>
<dbReference type="Proteomes" id="UP001326715">
    <property type="component" value="Chromosome"/>
</dbReference>
<evidence type="ECO:0000313" key="2">
    <source>
        <dbReference type="EMBL" id="WQG88135.1"/>
    </source>
</evidence>
<reference evidence="2 4" key="2">
    <citation type="submission" date="2023-11" db="EMBL/GenBank/DDBJ databases">
        <title>MicrobeMod: A computational toolkit for identifying prokaryotic methylation and restriction-modification with nanopore sequencing.</title>
        <authorList>
            <person name="Crits-Christoph A."/>
            <person name="Kang S.C."/>
            <person name="Lee H."/>
            <person name="Ostrov N."/>
        </authorList>
    </citation>
    <scope>NUCLEOTIDE SEQUENCE [LARGE SCALE GENOMIC DNA]</scope>
    <source>
        <strain evidence="2 4">ATCC 23090</strain>
    </source>
</reference>
<dbReference type="AlphaFoldDB" id="A0A1K1S169"/>
<evidence type="ECO:0000313" key="3">
    <source>
        <dbReference type="Proteomes" id="UP000183788"/>
    </source>
</evidence>
<protein>
    <submittedName>
        <fullName evidence="1">Uncharacterized protein</fullName>
    </submittedName>
</protein>
<dbReference type="RefSeq" id="WP_072363541.1">
    <property type="nucleotide sequence ID" value="NZ_CP139972.1"/>
</dbReference>
<dbReference type="Proteomes" id="UP000183788">
    <property type="component" value="Unassembled WGS sequence"/>
</dbReference>
<reference evidence="1 3" key="1">
    <citation type="submission" date="2016-11" db="EMBL/GenBank/DDBJ databases">
        <authorList>
            <person name="Jaros S."/>
            <person name="Januszkiewicz K."/>
            <person name="Wedrychowicz H."/>
        </authorList>
    </citation>
    <scope>NUCLEOTIDE SEQUENCE [LARGE SCALE GENOMIC DNA]</scope>
    <source>
        <strain evidence="1 3">DSM 784</strain>
    </source>
</reference>
<dbReference type="EMBL" id="CP140154">
    <property type="protein sequence ID" value="WQG88135.1"/>
    <property type="molecule type" value="Genomic_DNA"/>
</dbReference>
<accession>A0A1K1S169</accession>
<dbReference type="STRING" id="1004.SAMN05661012_04567"/>
<sequence length="103" mass="11589">MYCCFCRGPLPQKITYNYTEIPAAQYTHCKGTKYLSTPGQFKVKAGKLVIPIAGKSPKVFKNGGEIFTYEYLGDLMDSKLSLVKCWKPNSIKMTDPVNANNHF</sequence>
<gene>
    <name evidence="1" type="ORF">SAMN05661012_04567</name>
    <name evidence="2" type="ORF">SR876_24725</name>
</gene>
<keyword evidence="4" id="KW-1185">Reference proteome</keyword>
<dbReference type="EMBL" id="FPIZ01000016">
    <property type="protein sequence ID" value="SFW78054.1"/>
    <property type="molecule type" value="Genomic_DNA"/>
</dbReference>
<proteinExistence type="predicted"/>
<organism evidence="1 3">
    <name type="scientific">Chitinophaga sancti</name>
    <dbReference type="NCBI Taxonomy" id="1004"/>
    <lineage>
        <taxon>Bacteria</taxon>
        <taxon>Pseudomonadati</taxon>
        <taxon>Bacteroidota</taxon>
        <taxon>Chitinophagia</taxon>
        <taxon>Chitinophagales</taxon>
        <taxon>Chitinophagaceae</taxon>
        <taxon>Chitinophaga</taxon>
    </lineage>
</organism>
<evidence type="ECO:0000313" key="1">
    <source>
        <dbReference type="EMBL" id="SFW78054.1"/>
    </source>
</evidence>